<evidence type="ECO:0000313" key="2">
    <source>
        <dbReference type="EMBL" id="OAX31493.1"/>
    </source>
</evidence>
<dbReference type="AlphaFoldDB" id="A0A1B7MFY2"/>
<gene>
    <name evidence="2" type="ORF">K503DRAFT_806022</name>
</gene>
<feature type="transmembrane region" description="Helical" evidence="1">
    <location>
        <begin position="9"/>
        <end position="29"/>
    </location>
</feature>
<feature type="transmembrane region" description="Helical" evidence="1">
    <location>
        <begin position="105"/>
        <end position="126"/>
    </location>
</feature>
<accession>A0A1B7MFY2</accession>
<dbReference type="Proteomes" id="UP000092154">
    <property type="component" value="Unassembled WGS sequence"/>
</dbReference>
<evidence type="ECO:0000313" key="3">
    <source>
        <dbReference type="Proteomes" id="UP000092154"/>
    </source>
</evidence>
<keyword evidence="1" id="KW-1133">Transmembrane helix</keyword>
<sequence length="200" mass="22258">MYQQSRKMLIFLIVITLPIQTIAAVFIAIPQSTGKYTAEEYILSGNHICDAKFEGDAQFLTKIIWILGTAWEVLALSLAAWIAVKRFRELERSSTGWAVRDCFTVLMKTHIFYFASFVAVSCFELLVLSQDISGPNPLGSEVYKNVLEIANVVQMFVLGPRLILGLREYHAKLVANSDEGTGMTSVVFQERIQITTGGGV</sequence>
<dbReference type="EMBL" id="KV449374">
    <property type="protein sequence ID" value="OAX31493.1"/>
    <property type="molecule type" value="Genomic_DNA"/>
</dbReference>
<reference evidence="2 3" key="1">
    <citation type="submission" date="2016-06" db="EMBL/GenBank/DDBJ databases">
        <title>Comparative genomics of the ectomycorrhizal sister species Rhizopogon vinicolor and Rhizopogon vesiculosus (Basidiomycota: Boletales) reveals a divergence of the mating type B locus.</title>
        <authorList>
            <consortium name="DOE Joint Genome Institute"/>
            <person name="Mujic A.B."/>
            <person name="Kuo A."/>
            <person name="Tritt A."/>
            <person name="Lipzen A."/>
            <person name="Chen C."/>
            <person name="Johnson J."/>
            <person name="Sharma A."/>
            <person name="Barry K."/>
            <person name="Grigoriev I.V."/>
            <person name="Spatafora J.W."/>
        </authorList>
    </citation>
    <scope>NUCLEOTIDE SEQUENCE [LARGE SCALE GENOMIC DNA]</scope>
    <source>
        <strain evidence="2 3">AM-OR11-026</strain>
    </source>
</reference>
<name>A0A1B7MFY2_9AGAM</name>
<evidence type="ECO:0000256" key="1">
    <source>
        <dbReference type="SAM" id="Phobius"/>
    </source>
</evidence>
<keyword evidence="1" id="KW-0812">Transmembrane</keyword>
<proteinExistence type="predicted"/>
<dbReference type="InParanoid" id="A0A1B7MFY2"/>
<protein>
    <submittedName>
        <fullName evidence="2">Uncharacterized protein</fullName>
    </submittedName>
</protein>
<dbReference type="OrthoDB" id="2663346at2759"/>
<keyword evidence="1" id="KW-0472">Membrane</keyword>
<organism evidence="2 3">
    <name type="scientific">Rhizopogon vinicolor AM-OR11-026</name>
    <dbReference type="NCBI Taxonomy" id="1314800"/>
    <lineage>
        <taxon>Eukaryota</taxon>
        <taxon>Fungi</taxon>
        <taxon>Dikarya</taxon>
        <taxon>Basidiomycota</taxon>
        <taxon>Agaricomycotina</taxon>
        <taxon>Agaricomycetes</taxon>
        <taxon>Agaricomycetidae</taxon>
        <taxon>Boletales</taxon>
        <taxon>Suillineae</taxon>
        <taxon>Rhizopogonaceae</taxon>
        <taxon>Rhizopogon</taxon>
    </lineage>
</organism>
<keyword evidence="3" id="KW-1185">Reference proteome</keyword>
<feature type="transmembrane region" description="Helical" evidence="1">
    <location>
        <begin position="63"/>
        <end position="84"/>
    </location>
</feature>